<evidence type="ECO:0000256" key="1">
    <source>
        <dbReference type="ARBA" id="ARBA00022603"/>
    </source>
</evidence>
<dbReference type="InterPro" id="IPR050362">
    <property type="entry name" value="Cation-dep_OMT"/>
</dbReference>
<evidence type="ECO:0000256" key="4">
    <source>
        <dbReference type="ARBA" id="ARBA00023453"/>
    </source>
</evidence>
<dbReference type="InterPro" id="IPR002935">
    <property type="entry name" value="SAM_O-MeTrfase"/>
</dbReference>
<reference evidence="6" key="1">
    <citation type="journal article" date="2020" name="Fungal Divers.">
        <title>Resolving the Mortierellaceae phylogeny through synthesis of multi-gene phylogenetics and phylogenomics.</title>
        <authorList>
            <person name="Vandepol N."/>
            <person name="Liber J."/>
            <person name="Desiro A."/>
            <person name="Na H."/>
            <person name="Kennedy M."/>
            <person name="Barry K."/>
            <person name="Grigoriev I.V."/>
            <person name="Miller A.N."/>
            <person name="O'Donnell K."/>
            <person name="Stajich J.E."/>
            <person name="Bonito G."/>
        </authorList>
    </citation>
    <scope>NUCLEOTIDE SEQUENCE</scope>
    <source>
        <strain evidence="6">REB-010B</strain>
    </source>
</reference>
<dbReference type="PROSITE" id="PS51682">
    <property type="entry name" value="SAM_OMT_I"/>
    <property type="match status" value="1"/>
</dbReference>
<dbReference type="Pfam" id="PF01596">
    <property type="entry name" value="Methyltransf_3"/>
    <property type="match status" value="1"/>
</dbReference>
<dbReference type="OrthoDB" id="10251242at2759"/>
<dbReference type="GO" id="GO:0008757">
    <property type="term" value="F:S-adenosylmethionine-dependent methyltransferase activity"/>
    <property type="evidence" value="ECO:0007669"/>
    <property type="project" value="TreeGrafter"/>
</dbReference>
<dbReference type="InterPro" id="IPR029063">
    <property type="entry name" value="SAM-dependent_MTases_sf"/>
</dbReference>
<keyword evidence="3" id="KW-0949">S-adenosyl-L-methionine</keyword>
<dbReference type="Gene3D" id="3.40.50.150">
    <property type="entry name" value="Vaccinia Virus protein VP39"/>
    <property type="match status" value="1"/>
</dbReference>
<proteinExistence type="inferred from homology"/>
<dbReference type="Proteomes" id="UP000738325">
    <property type="component" value="Unassembled WGS sequence"/>
</dbReference>
<comment type="similarity">
    <text evidence="4">Belongs to the class I-like SAM-binding methyltransferase superfamily. Cation-dependent O-methyltransferase family.</text>
</comment>
<evidence type="ECO:0000313" key="6">
    <source>
        <dbReference type="EMBL" id="KAG0321677.1"/>
    </source>
</evidence>
<gene>
    <name evidence="6" type="ORF">BGZ99_003759</name>
</gene>
<dbReference type="PANTHER" id="PTHR10509">
    <property type="entry name" value="O-METHYLTRANSFERASE-RELATED"/>
    <property type="match status" value="1"/>
</dbReference>
<keyword evidence="1" id="KW-0489">Methyltransferase</keyword>
<evidence type="ECO:0000313" key="7">
    <source>
        <dbReference type="Proteomes" id="UP000738325"/>
    </source>
</evidence>
<dbReference type="AlphaFoldDB" id="A0A9P6RJG2"/>
<name>A0A9P6RJG2_9FUNG</name>
<keyword evidence="2" id="KW-0808">Transferase</keyword>
<dbReference type="GO" id="GO:0008171">
    <property type="term" value="F:O-methyltransferase activity"/>
    <property type="evidence" value="ECO:0007669"/>
    <property type="project" value="InterPro"/>
</dbReference>
<accession>A0A9P6RJG2</accession>
<dbReference type="EMBL" id="JAAAIP010000235">
    <property type="protein sequence ID" value="KAG0321677.1"/>
    <property type="molecule type" value="Genomic_DNA"/>
</dbReference>
<organism evidence="6 7">
    <name type="scientific">Dissophora globulifera</name>
    <dbReference type="NCBI Taxonomy" id="979702"/>
    <lineage>
        <taxon>Eukaryota</taxon>
        <taxon>Fungi</taxon>
        <taxon>Fungi incertae sedis</taxon>
        <taxon>Mucoromycota</taxon>
        <taxon>Mortierellomycotina</taxon>
        <taxon>Mortierellomycetes</taxon>
        <taxon>Mortierellales</taxon>
        <taxon>Mortierellaceae</taxon>
        <taxon>Dissophora</taxon>
    </lineage>
</organism>
<evidence type="ECO:0000256" key="5">
    <source>
        <dbReference type="SAM" id="MobiDB-lite"/>
    </source>
</evidence>
<dbReference type="SUPFAM" id="SSF53335">
    <property type="entry name" value="S-adenosyl-L-methionine-dependent methyltransferases"/>
    <property type="match status" value="1"/>
</dbReference>
<evidence type="ECO:0000256" key="2">
    <source>
        <dbReference type="ARBA" id="ARBA00022679"/>
    </source>
</evidence>
<feature type="compositionally biased region" description="Basic and acidic residues" evidence="5">
    <location>
        <begin position="274"/>
        <end position="284"/>
    </location>
</feature>
<dbReference type="GO" id="GO:0032259">
    <property type="term" value="P:methylation"/>
    <property type="evidence" value="ECO:0007669"/>
    <property type="project" value="UniProtKB-KW"/>
</dbReference>
<comment type="caution">
    <text evidence="6">The sequence shown here is derived from an EMBL/GenBank/DDBJ whole genome shotgun (WGS) entry which is preliminary data.</text>
</comment>
<protein>
    <recommendedName>
        <fullName evidence="8">O-methyltransferase</fullName>
    </recommendedName>
</protein>
<evidence type="ECO:0000256" key="3">
    <source>
        <dbReference type="ARBA" id="ARBA00022691"/>
    </source>
</evidence>
<sequence>MAFLSNLASCRAIPARFTRAFSSSRVVVALNPTIRTVWDSSGVQQQKQRSIPLADAPVQDPVFRYCEELSTPLPEKFRTLHQRSIEAYPMSANKTISELQGQFLQLLMRITRPRSVLELGCFMGYSAMAMADGMSRGATLYTCEKDAKAARLARDLFVERGYLHPHHPRDVSGGNGVQHGVQIQLLEGDALSSLESLTQQRLQFDAVFLDADKGNYINYLNRILDGDLLSENGYIIADNVLFRGMVLPQRSDSEGDEAELPSPAPSPPLSPQQDDPKADAERVRSRTSLQRTADHMDAFNRHVKGDPRLEVVVLPIFDGISVIVRKNKA</sequence>
<keyword evidence="7" id="KW-1185">Reference proteome</keyword>
<dbReference type="PANTHER" id="PTHR10509:SF14">
    <property type="entry name" value="CAFFEOYL-COA O-METHYLTRANSFERASE 3-RELATED"/>
    <property type="match status" value="1"/>
</dbReference>
<feature type="region of interest" description="Disordered" evidence="5">
    <location>
        <begin position="251"/>
        <end position="296"/>
    </location>
</feature>
<evidence type="ECO:0008006" key="8">
    <source>
        <dbReference type="Google" id="ProtNLM"/>
    </source>
</evidence>